<feature type="region of interest" description="Disordered" evidence="1">
    <location>
        <begin position="28"/>
        <end position="54"/>
    </location>
</feature>
<gene>
    <name evidence="2" type="ORF">H2O64_17410</name>
</gene>
<name>A0ABR7QDI7_9FLAO</name>
<comment type="caution">
    <text evidence="2">The sequence shown here is derived from an EMBL/GenBank/DDBJ whole genome shotgun (WGS) entry which is preliminary data.</text>
</comment>
<accession>A0ABR7QDI7</accession>
<dbReference type="EMBL" id="JACGWS010000011">
    <property type="protein sequence ID" value="MBC8756456.1"/>
    <property type="molecule type" value="Genomic_DNA"/>
</dbReference>
<dbReference type="RefSeq" id="WP_187563491.1">
    <property type="nucleotide sequence ID" value="NZ_JACGWS010000011.1"/>
</dbReference>
<reference evidence="2 3" key="1">
    <citation type="submission" date="2020-07" db="EMBL/GenBank/DDBJ databases">
        <title>Description of Kordia aestuariivivens sp. nov., isolated from a tidal flat.</title>
        <authorList>
            <person name="Park S."/>
            <person name="Yoon J.-H."/>
        </authorList>
    </citation>
    <scope>NUCLEOTIDE SEQUENCE [LARGE SCALE GENOMIC DNA]</scope>
    <source>
        <strain evidence="2 3">YSTF-M3</strain>
    </source>
</reference>
<proteinExistence type="predicted"/>
<dbReference type="Proteomes" id="UP000619238">
    <property type="component" value="Unassembled WGS sequence"/>
</dbReference>
<evidence type="ECO:0000256" key="1">
    <source>
        <dbReference type="SAM" id="MobiDB-lite"/>
    </source>
</evidence>
<evidence type="ECO:0008006" key="4">
    <source>
        <dbReference type="Google" id="ProtNLM"/>
    </source>
</evidence>
<protein>
    <recommendedName>
        <fullName evidence="4">Bacteriocin</fullName>
    </recommendedName>
</protein>
<evidence type="ECO:0000313" key="3">
    <source>
        <dbReference type="Proteomes" id="UP000619238"/>
    </source>
</evidence>
<organism evidence="2 3">
    <name type="scientific">Kordia aestuariivivens</name>
    <dbReference type="NCBI Taxonomy" id="2759037"/>
    <lineage>
        <taxon>Bacteria</taxon>
        <taxon>Pseudomonadati</taxon>
        <taxon>Bacteroidota</taxon>
        <taxon>Flavobacteriia</taxon>
        <taxon>Flavobacteriales</taxon>
        <taxon>Flavobacteriaceae</taxon>
        <taxon>Kordia</taxon>
    </lineage>
</organism>
<feature type="compositionally biased region" description="Acidic residues" evidence="1">
    <location>
        <begin position="41"/>
        <end position="54"/>
    </location>
</feature>
<evidence type="ECO:0000313" key="2">
    <source>
        <dbReference type="EMBL" id="MBC8756456.1"/>
    </source>
</evidence>
<sequence>MKKLEDFNCEKVDIDSIFGGRMASNTFSSNTVTVGSGAPADGDDGSDEDWDDLK</sequence>
<keyword evidence="3" id="KW-1185">Reference proteome</keyword>